<protein>
    <recommendedName>
        <fullName evidence="1">DUF6570 domain-containing protein</fullName>
    </recommendedName>
</protein>
<keyword evidence="3" id="KW-1185">Reference proteome</keyword>
<sequence length="250" mass="27341">MLVSRARASHISYKFSELKGHPLYGTDPRVSQRCVKGNIAIHPQDATHLNDVLPPGNDVIRDTICAVFVGESKPTAENIAKLHPVLVRKSRVKSMIDFLITQNPHYSPDGNFKGFDQANLDALFGDGTAQVEEGIPCAMEIGHIQSNDAIAGSTEGYVPGQDAMPSSDGDILTETVGYTDGDNSPVDYGSMTRKALMHCLHQGRFVQSQAGSRFVPDFENSELLSWLFPHLDPVVFIIRDVSVSSTWTNN</sequence>
<proteinExistence type="predicted"/>
<accession>A0A1Y2IMW8</accession>
<dbReference type="Pfam" id="PF20209">
    <property type="entry name" value="DUF6570"/>
    <property type="match status" value="1"/>
</dbReference>
<evidence type="ECO:0000313" key="3">
    <source>
        <dbReference type="Proteomes" id="UP000193067"/>
    </source>
</evidence>
<dbReference type="OrthoDB" id="432234at2759"/>
<dbReference type="STRING" id="1353009.A0A1Y2IMW8"/>
<dbReference type="Proteomes" id="UP000193067">
    <property type="component" value="Unassembled WGS sequence"/>
</dbReference>
<evidence type="ECO:0000313" key="2">
    <source>
        <dbReference type="EMBL" id="OSD02450.1"/>
    </source>
</evidence>
<dbReference type="EMBL" id="KZ084105">
    <property type="protein sequence ID" value="OSD02450.1"/>
    <property type="molecule type" value="Genomic_DNA"/>
</dbReference>
<dbReference type="AlphaFoldDB" id="A0A1Y2IMW8"/>
<dbReference type="InterPro" id="IPR046700">
    <property type="entry name" value="DUF6570"/>
</dbReference>
<evidence type="ECO:0000259" key="1">
    <source>
        <dbReference type="Pfam" id="PF20209"/>
    </source>
</evidence>
<organism evidence="2 3">
    <name type="scientific">Trametes coccinea (strain BRFM310)</name>
    <name type="common">Pycnoporus coccineus</name>
    <dbReference type="NCBI Taxonomy" id="1353009"/>
    <lineage>
        <taxon>Eukaryota</taxon>
        <taxon>Fungi</taxon>
        <taxon>Dikarya</taxon>
        <taxon>Basidiomycota</taxon>
        <taxon>Agaricomycotina</taxon>
        <taxon>Agaricomycetes</taxon>
        <taxon>Polyporales</taxon>
        <taxon>Polyporaceae</taxon>
        <taxon>Trametes</taxon>
    </lineage>
</organism>
<feature type="domain" description="DUF6570" evidence="1">
    <location>
        <begin position="1"/>
        <end position="109"/>
    </location>
</feature>
<name>A0A1Y2IMW8_TRAC3</name>
<gene>
    <name evidence="2" type="ORF">PYCCODRAFT_1367474</name>
</gene>
<reference evidence="2 3" key="1">
    <citation type="journal article" date="2015" name="Biotechnol. Biofuels">
        <title>Enhanced degradation of softwood versus hardwood by the white-rot fungus Pycnoporus coccineus.</title>
        <authorList>
            <person name="Couturier M."/>
            <person name="Navarro D."/>
            <person name="Chevret D."/>
            <person name="Henrissat B."/>
            <person name="Piumi F."/>
            <person name="Ruiz-Duenas F.J."/>
            <person name="Martinez A.T."/>
            <person name="Grigoriev I.V."/>
            <person name="Riley R."/>
            <person name="Lipzen A."/>
            <person name="Berrin J.G."/>
            <person name="Master E.R."/>
            <person name="Rosso M.N."/>
        </authorList>
    </citation>
    <scope>NUCLEOTIDE SEQUENCE [LARGE SCALE GENOMIC DNA]</scope>
    <source>
        <strain evidence="2 3">BRFM310</strain>
    </source>
</reference>